<dbReference type="AlphaFoldDB" id="A0A9N9W1L8"/>
<evidence type="ECO:0000256" key="1">
    <source>
        <dbReference type="SAM" id="MobiDB-lite"/>
    </source>
</evidence>
<gene>
    <name evidence="3" type="ORF">CRHIZ90672A_00005850</name>
</gene>
<dbReference type="PANTHER" id="PTHR24148">
    <property type="entry name" value="ANKYRIN REPEAT DOMAIN-CONTAINING PROTEIN 39 HOMOLOG-RELATED"/>
    <property type="match status" value="1"/>
</dbReference>
<evidence type="ECO:0000313" key="4">
    <source>
        <dbReference type="Proteomes" id="UP000696573"/>
    </source>
</evidence>
<comment type="caution">
    <text evidence="3">The sequence shown here is derived from an EMBL/GenBank/DDBJ whole genome shotgun (WGS) entry which is preliminary data.</text>
</comment>
<dbReference type="OrthoDB" id="3477286at2759"/>
<reference evidence="3" key="1">
    <citation type="submission" date="2021-10" db="EMBL/GenBank/DDBJ databases">
        <authorList>
            <person name="Piombo E."/>
        </authorList>
    </citation>
    <scope>NUCLEOTIDE SEQUENCE</scope>
</reference>
<organism evidence="3 4">
    <name type="scientific">Clonostachys rhizophaga</name>
    <dbReference type="NCBI Taxonomy" id="160324"/>
    <lineage>
        <taxon>Eukaryota</taxon>
        <taxon>Fungi</taxon>
        <taxon>Dikarya</taxon>
        <taxon>Ascomycota</taxon>
        <taxon>Pezizomycotina</taxon>
        <taxon>Sordariomycetes</taxon>
        <taxon>Hypocreomycetidae</taxon>
        <taxon>Hypocreales</taxon>
        <taxon>Bionectriaceae</taxon>
        <taxon>Clonostachys</taxon>
    </lineage>
</organism>
<dbReference type="InterPro" id="IPR052895">
    <property type="entry name" value="HetReg/Transcr_Mod"/>
</dbReference>
<keyword evidence="4" id="KW-1185">Reference proteome</keyword>
<feature type="region of interest" description="Disordered" evidence="1">
    <location>
        <begin position="374"/>
        <end position="407"/>
    </location>
</feature>
<dbReference type="Proteomes" id="UP000696573">
    <property type="component" value="Unassembled WGS sequence"/>
</dbReference>
<evidence type="ECO:0000259" key="2">
    <source>
        <dbReference type="Pfam" id="PF06985"/>
    </source>
</evidence>
<proteinExistence type="predicted"/>
<dbReference type="EMBL" id="CABFNQ020000762">
    <property type="protein sequence ID" value="CAH0040209.1"/>
    <property type="molecule type" value="Genomic_DNA"/>
</dbReference>
<protein>
    <recommendedName>
        <fullName evidence="2">Heterokaryon incompatibility domain-containing protein</fullName>
    </recommendedName>
</protein>
<sequence>MPSPGSRFTYEALALGEFRLLSIRPGHAPCEYNCSLRHENISNPPPYKALSYAWGDPTANHGIKVNDGVFLINSNLKTALKHLDFEDQEAIWIDAICINQNDDQEKSSQIAAMSHIYRGASEVIAWIGESSWESRRAFAFLSAWLDSVVELQIHQGPVDEGDLYDLNQRKDLIVSEFPSLKGDVVHQILKIIQDDMSMSLGCLNSPHISSIEIDIHVLSQPAENRILDLIREYVISRDDAETSEDEEAPHKVKLSNPRGPLAKFLGSIDGNFHALRNMFSERAWWERLWVIQEAVVSRELSLQCGQEKIPWEGVLELWRSPGISDQRYLNGSASYILEGNEFRHVRRLTTDGSSLGKEEFDTTMSMSVAAAEGINARSESDNSKALMQERGESDQETVASEDYGNSPENCIPFTRDEFLGEDGPFGINYRDSLRHSTLGYMFFTTKTGYMGLVQGNASPGDLVAIVQGSDIPLILRRQVSGPGTDGNETIFHTLVGASYVHGIMDGQARAAAELCGLEKDKIYIK</sequence>
<dbReference type="Pfam" id="PF06985">
    <property type="entry name" value="HET"/>
    <property type="match status" value="1"/>
</dbReference>
<dbReference type="PANTHER" id="PTHR24148:SF73">
    <property type="entry name" value="HET DOMAIN PROTEIN (AFU_ORTHOLOGUE AFUA_8G01020)"/>
    <property type="match status" value="1"/>
</dbReference>
<evidence type="ECO:0000313" key="3">
    <source>
        <dbReference type="EMBL" id="CAH0040209.1"/>
    </source>
</evidence>
<name>A0A9N9W1L8_9HYPO</name>
<feature type="domain" description="Heterokaryon incompatibility" evidence="2">
    <location>
        <begin position="47"/>
        <end position="142"/>
    </location>
</feature>
<feature type="compositionally biased region" description="Basic and acidic residues" evidence="1">
    <location>
        <begin position="378"/>
        <end position="393"/>
    </location>
</feature>
<accession>A0A9N9W1L8</accession>
<dbReference type="InterPro" id="IPR010730">
    <property type="entry name" value="HET"/>
</dbReference>
<dbReference type="Pfam" id="PF26639">
    <property type="entry name" value="Het-6_barrel"/>
    <property type="match status" value="1"/>
</dbReference>